<evidence type="ECO:0000256" key="7">
    <source>
        <dbReference type="SAM" id="Phobius"/>
    </source>
</evidence>
<dbReference type="InterPro" id="IPR050256">
    <property type="entry name" value="Glycosyltransferase_2"/>
</dbReference>
<dbReference type="PANTHER" id="PTHR48090:SF1">
    <property type="entry name" value="PROPHAGE BACTOPRENOL GLUCOSYL TRANSFERASE HOMOLOG"/>
    <property type="match status" value="1"/>
</dbReference>
<evidence type="ECO:0000256" key="4">
    <source>
        <dbReference type="ARBA" id="ARBA00022692"/>
    </source>
</evidence>
<evidence type="ECO:0000313" key="9">
    <source>
        <dbReference type="EMBL" id="OGG40621.1"/>
    </source>
</evidence>
<evidence type="ECO:0000256" key="5">
    <source>
        <dbReference type="ARBA" id="ARBA00022989"/>
    </source>
</evidence>
<evidence type="ECO:0000256" key="1">
    <source>
        <dbReference type="ARBA" id="ARBA00004141"/>
    </source>
</evidence>
<organism evidence="9 10">
    <name type="scientific">Candidatus Kaiserbacteria bacterium GWA2_50_9</name>
    <dbReference type="NCBI Taxonomy" id="1798474"/>
    <lineage>
        <taxon>Bacteria</taxon>
        <taxon>Candidatus Kaiseribacteriota</taxon>
    </lineage>
</organism>
<keyword evidence="5 7" id="KW-1133">Transmembrane helix</keyword>
<dbReference type="EMBL" id="MFKN01000026">
    <property type="protein sequence ID" value="OGG40621.1"/>
    <property type="molecule type" value="Genomic_DNA"/>
</dbReference>
<dbReference type="Gene3D" id="3.90.550.10">
    <property type="entry name" value="Spore Coat Polysaccharide Biosynthesis Protein SpsA, Chain A"/>
    <property type="match status" value="1"/>
</dbReference>
<dbReference type="GO" id="GO:0005886">
    <property type="term" value="C:plasma membrane"/>
    <property type="evidence" value="ECO:0007669"/>
    <property type="project" value="TreeGrafter"/>
</dbReference>
<dbReference type="CDD" id="cd04187">
    <property type="entry name" value="DPM1_like_bac"/>
    <property type="match status" value="1"/>
</dbReference>
<evidence type="ECO:0000259" key="8">
    <source>
        <dbReference type="Pfam" id="PF00535"/>
    </source>
</evidence>
<dbReference type="PANTHER" id="PTHR48090">
    <property type="entry name" value="UNDECAPRENYL-PHOSPHATE 4-DEOXY-4-FORMAMIDO-L-ARABINOSE TRANSFERASE-RELATED"/>
    <property type="match status" value="1"/>
</dbReference>
<reference evidence="9 10" key="1">
    <citation type="journal article" date="2016" name="Nat. Commun.">
        <title>Thousands of microbial genomes shed light on interconnected biogeochemical processes in an aquifer system.</title>
        <authorList>
            <person name="Anantharaman K."/>
            <person name="Brown C.T."/>
            <person name="Hug L.A."/>
            <person name="Sharon I."/>
            <person name="Castelle C.J."/>
            <person name="Probst A.J."/>
            <person name="Thomas B.C."/>
            <person name="Singh A."/>
            <person name="Wilkins M.J."/>
            <person name="Karaoz U."/>
            <person name="Brodie E.L."/>
            <person name="Williams K.H."/>
            <person name="Hubbard S.S."/>
            <person name="Banfield J.F."/>
        </authorList>
    </citation>
    <scope>NUCLEOTIDE SEQUENCE [LARGE SCALE GENOMIC DNA]</scope>
</reference>
<dbReference type="InterPro" id="IPR001173">
    <property type="entry name" value="Glyco_trans_2-like"/>
</dbReference>
<dbReference type="SUPFAM" id="SSF53448">
    <property type="entry name" value="Nucleotide-diphospho-sugar transferases"/>
    <property type="match status" value="1"/>
</dbReference>
<name>A0A1F6BUM5_9BACT</name>
<dbReference type="Proteomes" id="UP000179014">
    <property type="component" value="Unassembled WGS sequence"/>
</dbReference>
<feature type="domain" description="Glycosyltransferase 2-like" evidence="8">
    <location>
        <begin position="8"/>
        <end position="171"/>
    </location>
</feature>
<feature type="transmembrane region" description="Helical" evidence="7">
    <location>
        <begin position="134"/>
        <end position="154"/>
    </location>
</feature>
<feature type="transmembrane region" description="Helical" evidence="7">
    <location>
        <begin position="236"/>
        <end position="261"/>
    </location>
</feature>
<dbReference type="GO" id="GO:0016757">
    <property type="term" value="F:glycosyltransferase activity"/>
    <property type="evidence" value="ECO:0007669"/>
    <property type="project" value="UniProtKB-KW"/>
</dbReference>
<dbReference type="InterPro" id="IPR029044">
    <property type="entry name" value="Nucleotide-diphossugar_trans"/>
</dbReference>
<evidence type="ECO:0000256" key="6">
    <source>
        <dbReference type="ARBA" id="ARBA00023136"/>
    </source>
</evidence>
<dbReference type="Pfam" id="PF00535">
    <property type="entry name" value="Glycos_transf_2"/>
    <property type="match status" value="1"/>
</dbReference>
<dbReference type="AlphaFoldDB" id="A0A1F6BUM5"/>
<dbReference type="STRING" id="1798474.A2118_02085"/>
<comment type="caution">
    <text evidence="9">The sequence shown here is derived from an EMBL/GenBank/DDBJ whole genome shotgun (WGS) entry which is preliminary data.</text>
</comment>
<keyword evidence="2" id="KW-0328">Glycosyltransferase</keyword>
<evidence type="ECO:0000313" key="10">
    <source>
        <dbReference type="Proteomes" id="UP000179014"/>
    </source>
</evidence>
<proteinExistence type="predicted"/>
<feature type="transmembrane region" description="Helical" evidence="7">
    <location>
        <begin position="268"/>
        <end position="289"/>
    </location>
</feature>
<accession>A0A1F6BUM5</accession>
<evidence type="ECO:0000256" key="2">
    <source>
        <dbReference type="ARBA" id="ARBA00022676"/>
    </source>
</evidence>
<keyword evidence="4 7" id="KW-0812">Transmembrane</keyword>
<protein>
    <recommendedName>
        <fullName evidence="8">Glycosyltransferase 2-like domain-containing protein</fullName>
    </recommendedName>
</protein>
<sequence length="321" mass="36648">MLTKKLISAVVVCYGDEGNIRALYDRLSKALSGITSHWEIIYVNDASPDNSEAILQELAAKDPHLTLINQSRNFGAQAAFTAGMIQALGDVVVLLDGDLQDPPELIEEFVKKWLEGYKVVYGIRRKREQSMGRFMQWLYHLFYVFFSKTAYISIPQDAGEFSLMDRVVVDQVNALPERDRLVRGLRAWVGYKSCGIPYVRPERYDGRQSVSTRGLVSAFRWARKAIFSFSYKPLEWVTHISIVAAFLATIGIIVYVSLFFFTDAPRGFSTVFVLILFFAAIQLVTLAIMGEYMGRIFEEVKGRPRYIIRDIVNDHRLDPHH</sequence>
<evidence type="ECO:0000256" key="3">
    <source>
        <dbReference type="ARBA" id="ARBA00022679"/>
    </source>
</evidence>
<keyword evidence="6 7" id="KW-0472">Membrane</keyword>
<comment type="subcellular location">
    <subcellularLocation>
        <location evidence="1">Membrane</location>
        <topology evidence="1">Multi-pass membrane protein</topology>
    </subcellularLocation>
</comment>
<keyword evidence="3" id="KW-0808">Transferase</keyword>
<gene>
    <name evidence="9" type="ORF">A2118_02085</name>
</gene>